<keyword evidence="1" id="KW-0285">Flavoprotein</keyword>
<comment type="caution">
    <text evidence="5">The sequence shown here is derived from an EMBL/GenBank/DDBJ whole genome shotgun (WGS) entry which is preliminary data.</text>
</comment>
<feature type="compositionally biased region" description="Low complexity" evidence="3">
    <location>
        <begin position="453"/>
        <end position="463"/>
    </location>
</feature>
<dbReference type="GO" id="GO:0010181">
    <property type="term" value="F:FMN binding"/>
    <property type="evidence" value="ECO:0007669"/>
    <property type="project" value="InterPro"/>
</dbReference>
<organism evidence="5 6">
    <name type="scientific">Labrys okinawensis</name>
    <dbReference type="NCBI Taxonomy" id="346911"/>
    <lineage>
        <taxon>Bacteria</taxon>
        <taxon>Pseudomonadati</taxon>
        <taxon>Pseudomonadota</taxon>
        <taxon>Alphaproteobacteria</taxon>
        <taxon>Hyphomicrobiales</taxon>
        <taxon>Xanthobacteraceae</taxon>
        <taxon>Labrys</taxon>
    </lineage>
</organism>
<feature type="domain" description="NADH:flavin oxidoreductase/NADH oxidase N-terminal" evidence="4">
    <location>
        <begin position="12"/>
        <end position="273"/>
    </location>
</feature>
<dbReference type="CDD" id="cd02803">
    <property type="entry name" value="OYE_like_FMN_family"/>
    <property type="match status" value="1"/>
</dbReference>
<dbReference type="AlphaFoldDB" id="A0A2S9QDW6"/>
<feature type="compositionally biased region" description="Basic residues" evidence="3">
    <location>
        <begin position="467"/>
        <end position="478"/>
    </location>
</feature>
<dbReference type="RefSeq" id="WP_105862461.1">
    <property type="nucleotide sequence ID" value="NZ_PUEJ01000004.1"/>
</dbReference>
<sequence>MRPAESTGEDPIFTPLHFRSLTVKNRIFRSSISGRWDNEDGSPTQTRLNWENKFAAGGVGAIITSFVPVAIEGRIAANYATNHRDAFIPLWARIAEAVHVHDCRFIMQLSHSGRQMDVPGVTNQHRPVASPTNARETLHGFPTQAMTPGEIGILVEKFGRAAWRAREAGCDGVELHAANGYLFTQFLSSGINDRTDHYGGSLPNRARFLLEVIRSIRSHVGRDFHLQVKLSAVDRNNVIPWEKKGNTIGETIEVARYCQAAGVDAIHVSTGSLFPHPLNPPGDLSLETLAVVYDAMIASGLYGLRNFLLFRYPALRPIFRWLWFRMKKGHGIEGISLEEARQFRQALDIPVLVTGGFQTASVVRQALTSGQCDGVAIARSLIANNDLPRQWQAGHDRPANPCTYCNKCLVNAAKNPLGCYEEQRFQDRDAMLAALYSIYATKPDLVIPGAGLSDSSPVSASASTIRAARKRKTSHPVS</sequence>
<dbReference type="GO" id="GO:0016491">
    <property type="term" value="F:oxidoreductase activity"/>
    <property type="evidence" value="ECO:0007669"/>
    <property type="project" value="UniProtKB-KW"/>
</dbReference>
<dbReference type="InterPro" id="IPR051799">
    <property type="entry name" value="NADH_flavin_oxidoreductase"/>
</dbReference>
<evidence type="ECO:0000256" key="1">
    <source>
        <dbReference type="ARBA" id="ARBA00022630"/>
    </source>
</evidence>
<evidence type="ECO:0000256" key="2">
    <source>
        <dbReference type="ARBA" id="ARBA00023002"/>
    </source>
</evidence>
<dbReference type="PANTHER" id="PTHR43656:SF2">
    <property type="entry name" value="BINDING OXIDOREDUCTASE, PUTATIVE (AFU_ORTHOLOGUE AFUA_2G08260)-RELATED"/>
    <property type="match status" value="1"/>
</dbReference>
<proteinExistence type="predicted"/>
<evidence type="ECO:0000256" key="3">
    <source>
        <dbReference type="SAM" id="MobiDB-lite"/>
    </source>
</evidence>
<keyword evidence="6" id="KW-1185">Reference proteome</keyword>
<reference evidence="5 6" key="1">
    <citation type="submission" date="2018-02" db="EMBL/GenBank/DDBJ databases">
        <title>Whole genome sequencing of endophytic bacterium.</title>
        <authorList>
            <person name="Eedara R."/>
            <person name="Podile A.R."/>
        </authorList>
    </citation>
    <scope>NUCLEOTIDE SEQUENCE [LARGE SCALE GENOMIC DNA]</scope>
    <source>
        <strain evidence="5 6">RP1T</strain>
    </source>
</reference>
<accession>A0A2S9QDW6</accession>
<dbReference type="PANTHER" id="PTHR43656">
    <property type="entry name" value="BINDING OXIDOREDUCTASE, PUTATIVE (AFU_ORTHOLOGUE AFUA_2G08260)-RELATED"/>
    <property type="match status" value="1"/>
</dbReference>
<gene>
    <name evidence="5" type="ORF">C5L14_13055</name>
</gene>
<protein>
    <submittedName>
        <fullName evidence="5">FMN reductase</fullName>
    </submittedName>
</protein>
<dbReference type="Pfam" id="PF00724">
    <property type="entry name" value="Oxidored_FMN"/>
    <property type="match status" value="1"/>
</dbReference>
<feature type="region of interest" description="Disordered" evidence="3">
    <location>
        <begin position="453"/>
        <end position="478"/>
    </location>
</feature>
<name>A0A2S9QDW6_9HYPH</name>
<dbReference type="SUPFAM" id="SSF51395">
    <property type="entry name" value="FMN-linked oxidoreductases"/>
    <property type="match status" value="1"/>
</dbReference>
<keyword evidence="2" id="KW-0560">Oxidoreductase</keyword>
<dbReference type="Gene3D" id="3.20.20.70">
    <property type="entry name" value="Aldolase class I"/>
    <property type="match status" value="1"/>
</dbReference>
<dbReference type="InterPro" id="IPR013785">
    <property type="entry name" value="Aldolase_TIM"/>
</dbReference>
<dbReference type="EMBL" id="PUEJ01000004">
    <property type="protein sequence ID" value="PRH87531.1"/>
    <property type="molecule type" value="Genomic_DNA"/>
</dbReference>
<dbReference type="OrthoDB" id="9804454at2"/>
<dbReference type="Proteomes" id="UP000237682">
    <property type="component" value="Unassembled WGS sequence"/>
</dbReference>
<dbReference type="InterPro" id="IPR001155">
    <property type="entry name" value="OxRdtase_FMN_N"/>
</dbReference>
<evidence type="ECO:0000313" key="6">
    <source>
        <dbReference type="Proteomes" id="UP000237682"/>
    </source>
</evidence>
<evidence type="ECO:0000313" key="5">
    <source>
        <dbReference type="EMBL" id="PRH87531.1"/>
    </source>
</evidence>
<evidence type="ECO:0000259" key="4">
    <source>
        <dbReference type="Pfam" id="PF00724"/>
    </source>
</evidence>